<evidence type="ECO:0000313" key="7">
    <source>
        <dbReference type="EMBL" id="CAI8594817.1"/>
    </source>
</evidence>
<evidence type="ECO:0000256" key="1">
    <source>
        <dbReference type="ARBA" id="ARBA00022723"/>
    </source>
</evidence>
<dbReference type="SMART" id="SM00105">
    <property type="entry name" value="ArfGap"/>
    <property type="match status" value="1"/>
</dbReference>
<feature type="compositionally biased region" description="Polar residues" evidence="5">
    <location>
        <begin position="218"/>
        <end position="231"/>
    </location>
</feature>
<dbReference type="PANTHER" id="PTHR46085">
    <property type="entry name" value="ARFGAP/RECO-RELATED"/>
    <property type="match status" value="1"/>
</dbReference>
<keyword evidence="3" id="KW-0862">Zinc</keyword>
<sequence>MTSPLREDEKHERAIRALLRLEPNRTCINCNSLGPQYVCTNFWTFVCTNCSGIHRELTHRVKSVSMANFTSQEVTALQEGGNQRARNVYFKEWDGQQHSFPDSDNVNRLRDFIKHVYVDRRFTGDSTSDKRVKNGGDKDGSYENRRVEEGGSKSPPYEDSHEPCYSDRSSPGGRSPGYDQESRQVGNYKRSPGRPPVINDWHREERRKSDGDYKTESKSPVQVRNMGSSSPPVGRPVREFLGENVVPLRISGPPKRNNGKAANASTLTQRTASSGSLVSSNESQVNVKLETTKNLIDFDADPIASTIPQAQQTSAPQPVLQPGNSSDDNWASFDIASEKKANQNTSNLNPLESALSQLSYSASLSSHASGVQGPIPAGALSFGSLSSFPSNDASMPSSGLEVVLPHNNVGKWASSQHQQPMFSAVNSQPSHVPSVPTGQGYPNSPMPHAYHRASKPANEAFNSILSQTSAVEVKPSGRTELSEDLFTAKHSSFSAPVQGWQAGLPQGRGISMQYNNNVAPIPSFSEPSRSTNPFDVGSKQTPDQDPGFLSISSLHSAMPSVSPSLPMLPPCQSNPLLAWSPPLPNVGTMHSSSRGLQPDAWNPPLPNVGTMHSSSRGLQPDAWNPPLPNVGTMHSSSQGLQPVAWNPPLPNVGTMHSSSQGLQPVAWNPPLPSFQAAPPNVPSSGTLDPSSLGNPSHAWNPTLSSPYASFLPPQAPTHASALGTGSYNGQQMPTNTKLPRQEAGNFGAERDIFGLSNTDQQPTGKPSTTPTSKPLP</sequence>
<feature type="compositionally biased region" description="Polar residues" evidence="5">
    <location>
        <begin position="306"/>
        <end position="329"/>
    </location>
</feature>
<feature type="region of interest" description="Disordered" evidence="5">
    <location>
        <begin position="632"/>
        <end position="698"/>
    </location>
</feature>
<feature type="region of interest" description="Disordered" evidence="5">
    <location>
        <begin position="523"/>
        <end position="543"/>
    </location>
</feature>
<evidence type="ECO:0000256" key="4">
    <source>
        <dbReference type="PROSITE-ProRule" id="PRU00288"/>
    </source>
</evidence>
<feature type="compositionally biased region" description="Polar residues" evidence="5">
    <location>
        <begin position="525"/>
        <end position="543"/>
    </location>
</feature>
<evidence type="ECO:0000256" key="3">
    <source>
        <dbReference type="ARBA" id="ARBA00022833"/>
    </source>
</evidence>
<feature type="compositionally biased region" description="Polar residues" evidence="5">
    <location>
        <begin position="723"/>
        <end position="738"/>
    </location>
</feature>
<feature type="region of interest" description="Disordered" evidence="5">
    <location>
        <begin position="303"/>
        <end position="331"/>
    </location>
</feature>
<feature type="compositionally biased region" description="Basic and acidic residues" evidence="5">
    <location>
        <begin position="125"/>
        <end position="165"/>
    </location>
</feature>
<dbReference type="Pfam" id="PF01412">
    <property type="entry name" value="ArfGap"/>
    <property type="match status" value="1"/>
</dbReference>
<dbReference type="PANTHER" id="PTHR46085:SF3">
    <property type="entry name" value="ARF GTPASE ACTIVATING PROTEIN"/>
    <property type="match status" value="1"/>
</dbReference>
<feature type="compositionally biased region" description="Basic and acidic residues" evidence="5">
    <location>
        <begin position="200"/>
        <end position="217"/>
    </location>
</feature>
<dbReference type="SUPFAM" id="SSF57863">
    <property type="entry name" value="ArfGap/RecO-like zinc finger"/>
    <property type="match status" value="1"/>
</dbReference>
<feature type="compositionally biased region" description="Low complexity" evidence="5">
    <location>
        <begin position="166"/>
        <end position="179"/>
    </location>
</feature>
<dbReference type="InterPro" id="IPR037278">
    <property type="entry name" value="ARFGAP/RecO"/>
</dbReference>
<feature type="compositionally biased region" description="Low complexity" evidence="5">
    <location>
        <begin position="762"/>
        <end position="776"/>
    </location>
</feature>
<organism evidence="7 8">
    <name type="scientific">Vicia faba</name>
    <name type="common">Broad bean</name>
    <name type="synonym">Faba vulgaris</name>
    <dbReference type="NCBI Taxonomy" id="3906"/>
    <lineage>
        <taxon>Eukaryota</taxon>
        <taxon>Viridiplantae</taxon>
        <taxon>Streptophyta</taxon>
        <taxon>Embryophyta</taxon>
        <taxon>Tracheophyta</taxon>
        <taxon>Spermatophyta</taxon>
        <taxon>Magnoliopsida</taxon>
        <taxon>eudicotyledons</taxon>
        <taxon>Gunneridae</taxon>
        <taxon>Pentapetalae</taxon>
        <taxon>rosids</taxon>
        <taxon>fabids</taxon>
        <taxon>Fabales</taxon>
        <taxon>Fabaceae</taxon>
        <taxon>Papilionoideae</taxon>
        <taxon>50 kb inversion clade</taxon>
        <taxon>NPAAA clade</taxon>
        <taxon>Hologalegina</taxon>
        <taxon>IRL clade</taxon>
        <taxon>Fabeae</taxon>
        <taxon>Vicia</taxon>
    </lineage>
</organism>
<dbReference type="GO" id="GO:0005096">
    <property type="term" value="F:GTPase activator activity"/>
    <property type="evidence" value="ECO:0007669"/>
    <property type="project" value="InterPro"/>
</dbReference>
<keyword evidence="2 4" id="KW-0863">Zinc-finger</keyword>
<protein>
    <recommendedName>
        <fullName evidence="6">Arf-GAP domain-containing protein</fullName>
    </recommendedName>
</protein>
<dbReference type="AlphaFoldDB" id="A0AAV0ZAK2"/>
<dbReference type="Proteomes" id="UP001157006">
    <property type="component" value="Chromosome 1S"/>
</dbReference>
<evidence type="ECO:0000259" key="6">
    <source>
        <dbReference type="PROSITE" id="PS50115"/>
    </source>
</evidence>
<dbReference type="FunFam" id="1.10.220.150:FF:000005">
    <property type="entry name" value="Arf-GAP domain and FG repeat-containing protein 1"/>
    <property type="match status" value="1"/>
</dbReference>
<feature type="domain" description="Arf-GAP" evidence="6">
    <location>
        <begin position="12"/>
        <end position="130"/>
    </location>
</feature>
<dbReference type="CDD" id="cd08838">
    <property type="entry name" value="ArfGap_AGFG"/>
    <property type="match status" value="1"/>
</dbReference>
<dbReference type="Gene3D" id="1.10.220.150">
    <property type="entry name" value="Arf GTPase activating protein"/>
    <property type="match status" value="1"/>
</dbReference>
<dbReference type="GO" id="GO:0008270">
    <property type="term" value="F:zinc ion binding"/>
    <property type="evidence" value="ECO:0007669"/>
    <property type="project" value="UniProtKB-KW"/>
</dbReference>
<dbReference type="PRINTS" id="PR00405">
    <property type="entry name" value="REVINTRACTNG"/>
</dbReference>
<dbReference type="InterPro" id="IPR001164">
    <property type="entry name" value="ArfGAP_dom"/>
</dbReference>
<dbReference type="EMBL" id="OX451735">
    <property type="protein sequence ID" value="CAI8594817.1"/>
    <property type="molecule type" value="Genomic_DNA"/>
</dbReference>
<dbReference type="InterPro" id="IPR038508">
    <property type="entry name" value="ArfGAP_dom_sf"/>
</dbReference>
<feature type="region of interest" description="Disordered" evidence="5">
    <location>
        <begin position="710"/>
        <end position="776"/>
    </location>
</feature>
<evidence type="ECO:0000313" key="8">
    <source>
        <dbReference type="Proteomes" id="UP001157006"/>
    </source>
</evidence>
<dbReference type="PROSITE" id="PS50115">
    <property type="entry name" value="ARFGAP"/>
    <property type="match status" value="1"/>
</dbReference>
<gene>
    <name evidence="7" type="ORF">VFH_I160200</name>
</gene>
<evidence type="ECO:0000256" key="2">
    <source>
        <dbReference type="ARBA" id="ARBA00022771"/>
    </source>
</evidence>
<feature type="compositionally biased region" description="Polar residues" evidence="5">
    <location>
        <begin position="263"/>
        <end position="286"/>
    </location>
</feature>
<evidence type="ECO:0000256" key="5">
    <source>
        <dbReference type="SAM" id="MobiDB-lite"/>
    </source>
</evidence>
<proteinExistence type="predicted"/>
<accession>A0AAV0ZAK2</accession>
<reference evidence="7 8" key="1">
    <citation type="submission" date="2023-01" db="EMBL/GenBank/DDBJ databases">
        <authorList>
            <person name="Kreplak J."/>
        </authorList>
    </citation>
    <scope>NUCLEOTIDE SEQUENCE [LARGE SCALE GENOMIC DNA]</scope>
</reference>
<name>A0AAV0ZAK2_VICFA</name>
<keyword evidence="8" id="KW-1185">Reference proteome</keyword>
<dbReference type="InterPro" id="IPR044820">
    <property type="entry name" value="AGD14-like"/>
</dbReference>
<feature type="region of interest" description="Disordered" evidence="5">
    <location>
        <begin position="125"/>
        <end position="286"/>
    </location>
</feature>
<feature type="compositionally biased region" description="Polar residues" evidence="5">
    <location>
        <begin position="682"/>
        <end position="698"/>
    </location>
</feature>
<keyword evidence="1" id="KW-0479">Metal-binding</keyword>